<dbReference type="SUPFAM" id="SSF52047">
    <property type="entry name" value="RNI-like"/>
    <property type="match status" value="1"/>
</dbReference>
<proteinExistence type="predicted"/>
<evidence type="ECO:0000313" key="2">
    <source>
        <dbReference type="Proteomes" id="UP000242287"/>
    </source>
</evidence>
<accession>A0A2A9N9R3</accession>
<keyword evidence="2" id="KW-1185">Reference proteome</keyword>
<dbReference type="Gene3D" id="1.20.1280.50">
    <property type="match status" value="1"/>
</dbReference>
<gene>
    <name evidence="1" type="ORF">AMATHDRAFT_51850</name>
</gene>
<evidence type="ECO:0000313" key="1">
    <source>
        <dbReference type="EMBL" id="PFH44937.1"/>
    </source>
</evidence>
<name>A0A2A9N9R3_9AGAR</name>
<dbReference type="Proteomes" id="UP000242287">
    <property type="component" value="Unassembled WGS sequence"/>
</dbReference>
<dbReference type="AlphaFoldDB" id="A0A2A9N9R3"/>
<dbReference type="EMBL" id="KZ302688">
    <property type="protein sequence ID" value="PFH44937.1"/>
    <property type="molecule type" value="Genomic_DNA"/>
</dbReference>
<dbReference type="STRING" id="703135.A0A2A9N9R3"/>
<protein>
    <submittedName>
        <fullName evidence="1">Uncharacterized protein</fullName>
    </submittedName>
</protein>
<reference evidence="1 2" key="1">
    <citation type="submission" date="2014-02" db="EMBL/GenBank/DDBJ databases">
        <title>Transposable element dynamics among asymbiotic and ectomycorrhizal Amanita fungi.</title>
        <authorList>
            <consortium name="DOE Joint Genome Institute"/>
            <person name="Hess J."/>
            <person name="Skrede I."/>
            <person name="Wolfe B."/>
            <person name="LaButti K."/>
            <person name="Ohm R.A."/>
            <person name="Grigoriev I.V."/>
            <person name="Pringle A."/>
        </authorList>
    </citation>
    <scope>NUCLEOTIDE SEQUENCE [LARGE SCALE GENOMIC DNA]</scope>
    <source>
        <strain evidence="1 2">SKay4041</strain>
    </source>
</reference>
<organism evidence="1 2">
    <name type="scientific">Amanita thiersii Skay4041</name>
    <dbReference type="NCBI Taxonomy" id="703135"/>
    <lineage>
        <taxon>Eukaryota</taxon>
        <taxon>Fungi</taxon>
        <taxon>Dikarya</taxon>
        <taxon>Basidiomycota</taxon>
        <taxon>Agaricomycotina</taxon>
        <taxon>Agaricomycetes</taxon>
        <taxon>Agaricomycetidae</taxon>
        <taxon>Agaricales</taxon>
        <taxon>Pluteineae</taxon>
        <taxon>Amanitaceae</taxon>
        <taxon>Amanita</taxon>
    </lineage>
</organism>
<dbReference type="OrthoDB" id="2909959at2759"/>
<sequence length="487" mass="55482">MSNASLELQDQSTQQPTLTENLSTNSSLIQCLSSEVISEIFVHCLEKGTISNSVTDCPLLLCCVCSSWRTIALHTPRLWTTLDFQPCRTSCTATEFIQHVHSWIKRSGDLPLKLKLDFGYRFEGPDWHDFADAILAAYLQYTSRWRSIEISLDDTHTNTVERMLSNPIHAPRLRSFTLKADDVEDDNFHTPEFSFPALTKFGWAPLTHSLAEINHISWHQLTHVDIGVQISFSPAIEIIQRCPKLVSYSVDLKGIGDEDPLDLNPSPKIVHHCLHSLRLSFTYLCEHFFDCLVLPALHTLKIINDSDDESNEYLYHQTELLTLLMRSGCKLEVLELHYSEINPNMLLQHRSCQTLRWLSFKSHRQSALDDVVLRRMTRKAGKNKEKAGKNEKQQSEVMVCCPVLAHLDLEFYVPVSTPGLLGRMILSRCASKGGGVTLNTVNICTMYLPPLDQELLEEVDRKVCNIRVESLHGIFDNCCEDDDFDEH</sequence>